<accession>A0ABP6PYY2</accession>
<dbReference type="PANTHER" id="PTHR44846">
    <property type="entry name" value="MANNOSYL-D-GLYCERATE TRANSPORT/METABOLISM SYSTEM REPRESSOR MNGR-RELATED"/>
    <property type="match status" value="1"/>
</dbReference>
<dbReference type="PRINTS" id="PR00035">
    <property type="entry name" value="HTHGNTR"/>
</dbReference>
<dbReference type="PROSITE" id="PS50949">
    <property type="entry name" value="HTH_GNTR"/>
    <property type="match status" value="1"/>
</dbReference>
<dbReference type="SUPFAM" id="SSF64288">
    <property type="entry name" value="Chorismate lyase-like"/>
    <property type="match status" value="1"/>
</dbReference>
<evidence type="ECO:0000313" key="5">
    <source>
        <dbReference type="EMBL" id="GAA3196380.1"/>
    </source>
</evidence>
<gene>
    <name evidence="5" type="ORF">GCM10010468_06970</name>
</gene>
<keyword evidence="3" id="KW-0804">Transcription</keyword>
<dbReference type="CDD" id="cd07377">
    <property type="entry name" value="WHTH_GntR"/>
    <property type="match status" value="1"/>
</dbReference>
<dbReference type="Pfam" id="PF07702">
    <property type="entry name" value="UTRA"/>
    <property type="match status" value="1"/>
</dbReference>
<dbReference type="InterPro" id="IPR000524">
    <property type="entry name" value="Tscrpt_reg_HTH_GntR"/>
</dbReference>
<evidence type="ECO:0000313" key="6">
    <source>
        <dbReference type="Proteomes" id="UP001501237"/>
    </source>
</evidence>
<dbReference type="SUPFAM" id="SSF46785">
    <property type="entry name" value="Winged helix' DNA-binding domain"/>
    <property type="match status" value="1"/>
</dbReference>
<keyword evidence="2" id="KW-0238">DNA-binding</keyword>
<dbReference type="InterPro" id="IPR036390">
    <property type="entry name" value="WH_DNA-bd_sf"/>
</dbReference>
<dbReference type="SMART" id="SM00866">
    <property type="entry name" value="UTRA"/>
    <property type="match status" value="1"/>
</dbReference>
<dbReference type="InterPro" id="IPR011663">
    <property type="entry name" value="UTRA"/>
</dbReference>
<proteinExistence type="predicted"/>
<dbReference type="Pfam" id="PF00392">
    <property type="entry name" value="GntR"/>
    <property type="match status" value="1"/>
</dbReference>
<dbReference type="InterPro" id="IPR028978">
    <property type="entry name" value="Chorismate_lyase_/UTRA_dom_sf"/>
</dbReference>
<name>A0ABP6PYY2_9ACTN</name>
<dbReference type="Proteomes" id="UP001501237">
    <property type="component" value="Unassembled WGS sequence"/>
</dbReference>
<evidence type="ECO:0000259" key="4">
    <source>
        <dbReference type="PROSITE" id="PS50949"/>
    </source>
</evidence>
<evidence type="ECO:0000256" key="2">
    <source>
        <dbReference type="ARBA" id="ARBA00023125"/>
    </source>
</evidence>
<dbReference type="RefSeq" id="WP_344822013.1">
    <property type="nucleotide sequence ID" value="NZ_BAAAUV010000002.1"/>
</dbReference>
<keyword evidence="1" id="KW-0805">Transcription regulation</keyword>
<comment type="caution">
    <text evidence="5">The sequence shown here is derived from an EMBL/GenBank/DDBJ whole genome shotgun (WGS) entry which is preliminary data.</text>
</comment>
<dbReference type="InterPro" id="IPR050679">
    <property type="entry name" value="Bact_HTH_transcr_reg"/>
</dbReference>
<reference evidence="6" key="1">
    <citation type="journal article" date="2019" name="Int. J. Syst. Evol. Microbiol.">
        <title>The Global Catalogue of Microorganisms (GCM) 10K type strain sequencing project: providing services to taxonomists for standard genome sequencing and annotation.</title>
        <authorList>
            <consortium name="The Broad Institute Genomics Platform"/>
            <consortium name="The Broad Institute Genome Sequencing Center for Infectious Disease"/>
            <person name="Wu L."/>
            <person name="Ma J."/>
        </authorList>
    </citation>
    <scope>NUCLEOTIDE SEQUENCE [LARGE SCALE GENOMIC DNA]</scope>
    <source>
        <strain evidence="6">JCM 9377</strain>
    </source>
</reference>
<organism evidence="5 6">
    <name type="scientific">Actinocorallia longicatena</name>
    <dbReference type="NCBI Taxonomy" id="111803"/>
    <lineage>
        <taxon>Bacteria</taxon>
        <taxon>Bacillati</taxon>
        <taxon>Actinomycetota</taxon>
        <taxon>Actinomycetes</taxon>
        <taxon>Streptosporangiales</taxon>
        <taxon>Thermomonosporaceae</taxon>
        <taxon>Actinocorallia</taxon>
    </lineage>
</organism>
<feature type="domain" description="HTH gntR-type" evidence="4">
    <location>
        <begin position="2"/>
        <end position="69"/>
    </location>
</feature>
<dbReference type="EMBL" id="BAAAUV010000002">
    <property type="protein sequence ID" value="GAA3196380.1"/>
    <property type="molecule type" value="Genomic_DNA"/>
</dbReference>
<dbReference type="Gene3D" id="3.40.1410.10">
    <property type="entry name" value="Chorismate lyase-like"/>
    <property type="match status" value="1"/>
</dbReference>
<protein>
    <submittedName>
        <fullName evidence="5">GntR family transcriptional regulator</fullName>
    </submittedName>
</protein>
<sequence>MTALKRDRVRDYLLDLIEQFGPGTPLPAERDLAQELGVSRPTLRAAIEDLTQAGLLVRQHGRGTFTSPNKVNQQLSGTSSNAFAVPPAEGNWISKVLEFETFPAGAPMGAKLQLSPSEPVLRIVRLRSVDDEPISIERIHVPYNLVRELVPGDMEEGNFYQLLRTNFDVTVSDAVQTVEPTVTDAEESALLHVPLHAPALLVERTTKDTTGRTCEFTRSIYRGDRYRVTSHLKFDTTSG</sequence>
<dbReference type="PANTHER" id="PTHR44846:SF1">
    <property type="entry name" value="MANNOSYL-D-GLYCERATE TRANSPORT_METABOLISM SYSTEM REPRESSOR MNGR-RELATED"/>
    <property type="match status" value="1"/>
</dbReference>
<dbReference type="SMART" id="SM00345">
    <property type="entry name" value="HTH_GNTR"/>
    <property type="match status" value="1"/>
</dbReference>
<evidence type="ECO:0000256" key="3">
    <source>
        <dbReference type="ARBA" id="ARBA00023163"/>
    </source>
</evidence>
<dbReference type="InterPro" id="IPR036388">
    <property type="entry name" value="WH-like_DNA-bd_sf"/>
</dbReference>
<dbReference type="Gene3D" id="1.10.10.10">
    <property type="entry name" value="Winged helix-like DNA-binding domain superfamily/Winged helix DNA-binding domain"/>
    <property type="match status" value="1"/>
</dbReference>
<evidence type="ECO:0000256" key="1">
    <source>
        <dbReference type="ARBA" id="ARBA00023015"/>
    </source>
</evidence>
<keyword evidence="6" id="KW-1185">Reference proteome</keyword>